<dbReference type="EMBL" id="QFPX01000005">
    <property type="protein sequence ID" value="PZQ55773.1"/>
    <property type="molecule type" value="Genomic_DNA"/>
</dbReference>
<evidence type="ECO:0008006" key="3">
    <source>
        <dbReference type="Google" id="ProtNLM"/>
    </source>
</evidence>
<reference evidence="1 2" key="1">
    <citation type="submission" date="2017-08" db="EMBL/GenBank/DDBJ databases">
        <title>Infants hospitalized years apart are colonized by the same room-sourced microbial strains.</title>
        <authorList>
            <person name="Brooks B."/>
            <person name="Olm M.R."/>
            <person name="Firek B.A."/>
            <person name="Baker R."/>
            <person name="Thomas B.C."/>
            <person name="Morowitz M.J."/>
            <person name="Banfield J.F."/>
        </authorList>
    </citation>
    <scope>NUCLEOTIDE SEQUENCE [LARGE SCALE GENOMIC DNA]</scope>
    <source>
        <strain evidence="1">S2_005_002_R2_33</strain>
    </source>
</reference>
<organism evidence="1 2">
    <name type="scientific">Novosphingobium pentaromativorans</name>
    <dbReference type="NCBI Taxonomy" id="205844"/>
    <lineage>
        <taxon>Bacteria</taxon>
        <taxon>Pseudomonadati</taxon>
        <taxon>Pseudomonadota</taxon>
        <taxon>Alphaproteobacteria</taxon>
        <taxon>Sphingomonadales</taxon>
        <taxon>Sphingomonadaceae</taxon>
        <taxon>Novosphingobium</taxon>
    </lineage>
</organism>
<accession>A0A2W5QM92</accession>
<dbReference type="AlphaFoldDB" id="A0A2W5QM92"/>
<evidence type="ECO:0000313" key="2">
    <source>
        <dbReference type="Proteomes" id="UP000249082"/>
    </source>
</evidence>
<evidence type="ECO:0000313" key="1">
    <source>
        <dbReference type="EMBL" id="PZQ55773.1"/>
    </source>
</evidence>
<dbReference type="InterPro" id="IPR021508">
    <property type="entry name" value="Gp17-like"/>
</dbReference>
<dbReference type="InterPro" id="IPR053745">
    <property type="entry name" value="Viral_Tail_Comp_sf"/>
</dbReference>
<sequence>MPSDLIRESERAAVISLKADAPLAEIIAPGSIDPVSENPAWPFVRLDGFQATLEGHGCSARSEIRFRAHSFAKPRYLNDDPKSGIPIETARDHAGRLNSAVVAALRNRAFTVDGRRYRFVVTNSILLQDGSERDTYHGMASVVARAYQG</sequence>
<name>A0A2W5QM92_9SPHN</name>
<protein>
    <recommendedName>
        <fullName evidence="3">DUF3168 domain-containing protein</fullName>
    </recommendedName>
</protein>
<proteinExistence type="predicted"/>
<dbReference type="Pfam" id="PF11367">
    <property type="entry name" value="Tail_completion_gp17"/>
    <property type="match status" value="1"/>
</dbReference>
<dbReference type="Proteomes" id="UP000249082">
    <property type="component" value="Unassembled WGS sequence"/>
</dbReference>
<comment type="caution">
    <text evidence="1">The sequence shown here is derived from an EMBL/GenBank/DDBJ whole genome shotgun (WGS) entry which is preliminary data.</text>
</comment>
<dbReference type="Gene3D" id="3.30.2000.30">
    <property type="match status" value="1"/>
</dbReference>
<gene>
    <name evidence="1" type="ORF">DI555_07030</name>
</gene>